<evidence type="ECO:0000256" key="1">
    <source>
        <dbReference type="ARBA" id="ARBA00004123"/>
    </source>
</evidence>
<dbReference type="SMART" id="SM00382">
    <property type="entry name" value="AAA"/>
    <property type="match status" value="1"/>
</dbReference>
<evidence type="ECO:0000256" key="5">
    <source>
        <dbReference type="ARBA" id="ARBA00023204"/>
    </source>
</evidence>
<dbReference type="InterPro" id="IPR003593">
    <property type="entry name" value="AAA+_ATPase"/>
</dbReference>
<dbReference type="AlphaFoldDB" id="A0A3N4IV57"/>
<dbReference type="GO" id="GO:0007131">
    <property type="term" value="P:reciprocal meiotic recombination"/>
    <property type="evidence" value="ECO:0007669"/>
    <property type="project" value="TreeGrafter"/>
</dbReference>
<keyword evidence="11" id="KW-1185">Reference proteome</keyword>
<dbReference type="InterPro" id="IPR020588">
    <property type="entry name" value="RecA_ATP-bd"/>
</dbReference>
<evidence type="ECO:0000259" key="9">
    <source>
        <dbReference type="PROSITE" id="PS50162"/>
    </source>
</evidence>
<dbReference type="PROSITE" id="PS50162">
    <property type="entry name" value="RECA_2"/>
    <property type="match status" value="1"/>
</dbReference>
<evidence type="ECO:0000256" key="6">
    <source>
        <dbReference type="ARBA" id="ARBA00023242"/>
    </source>
</evidence>
<dbReference type="GO" id="GO:0140664">
    <property type="term" value="F:ATP-dependent DNA damage sensor activity"/>
    <property type="evidence" value="ECO:0007669"/>
    <property type="project" value="InterPro"/>
</dbReference>
<dbReference type="InterPro" id="IPR052093">
    <property type="entry name" value="HR_Repair_Mediator"/>
</dbReference>
<evidence type="ECO:0000256" key="7">
    <source>
        <dbReference type="ARBA" id="ARBA00040674"/>
    </source>
</evidence>
<dbReference type="STRING" id="1336337.A0A3N4IV57"/>
<dbReference type="GO" id="GO:0033065">
    <property type="term" value="C:Rad51C-XRCC3 complex"/>
    <property type="evidence" value="ECO:0007669"/>
    <property type="project" value="TreeGrafter"/>
</dbReference>
<sequence>MASASPTPSSSHRLPTLSASQALLASQSTDSRVSTGSEELDKAVGGGLARGKITELCGPPGSGKTSLALQSAANALLCGDGNRVAWVDTSHPLPISRLGAMLARSGDPREHFPNLQTIRTPTLAHLLALVMHPLYTFPPENTSLVVIDNVSTPFTAAFPPGMEDDGGGGGGGGGKGKKEPVGVRRFAIMGDLISALSKLAASRGVAVLLLNQMTTKVIPGVGAVLIHSVFSPIWATSLNSRLLIHYNKTSPSILANPDDTPVSQVRYVTILKSNGAEAALSRPAVLLQIQETGVSDVKLVSEAAPAAASLKTYEPRRQKRKRGLEAGVIPGSDEEDGDESEVGGEEEEPAEEMYQWEEGTEDDGMGAAIKSPARDSQNNSQGFTKVGVNGEQEVTN</sequence>
<dbReference type="InterPro" id="IPR027417">
    <property type="entry name" value="P-loop_NTPase"/>
</dbReference>
<feature type="domain" description="RecA family profile 1" evidence="9">
    <location>
        <begin position="29"/>
        <end position="213"/>
    </location>
</feature>
<dbReference type="GO" id="GO:0005524">
    <property type="term" value="F:ATP binding"/>
    <property type="evidence" value="ECO:0007669"/>
    <property type="project" value="UniProtKB-KW"/>
</dbReference>
<dbReference type="OrthoDB" id="5957327at2759"/>
<dbReference type="PANTHER" id="PTHR46239:SF1">
    <property type="entry name" value="DNA REPAIR PROTEIN RAD51 HOMOLOG 3"/>
    <property type="match status" value="1"/>
</dbReference>
<gene>
    <name evidence="10" type="ORF">L873DRAFT_1848979</name>
</gene>
<keyword evidence="2" id="KW-0547">Nucleotide-binding</keyword>
<dbReference type="Proteomes" id="UP000276215">
    <property type="component" value="Unassembled WGS sequence"/>
</dbReference>
<proteinExistence type="predicted"/>
<name>A0A3N4IV57_9PEZI</name>
<dbReference type="GO" id="GO:0000707">
    <property type="term" value="P:meiotic DNA recombinase assembly"/>
    <property type="evidence" value="ECO:0007669"/>
    <property type="project" value="TreeGrafter"/>
</dbReference>
<feature type="compositionally biased region" description="Acidic residues" evidence="8">
    <location>
        <begin position="332"/>
        <end position="364"/>
    </location>
</feature>
<dbReference type="PANTHER" id="PTHR46239">
    <property type="entry name" value="DNA REPAIR PROTEIN RAD51 HOMOLOG 3 RAD51C"/>
    <property type="match status" value="1"/>
</dbReference>
<keyword evidence="10" id="KW-0378">Hydrolase</keyword>
<dbReference type="CDD" id="cd01393">
    <property type="entry name" value="RecA-like"/>
    <property type="match status" value="1"/>
</dbReference>
<dbReference type="GO" id="GO:0008821">
    <property type="term" value="F:crossover junction DNA endonuclease activity"/>
    <property type="evidence" value="ECO:0007669"/>
    <property type="project" value="TreeGrafter"/>
</dbReference>
<evidence type="ECO:0000256" key="3">
    <source>
        <dbReference type="ARBA" id="ARBA00022763"/>
    </source>
</evidence>
<reference evidence="10 11" key="1">
    <citation type="journal article" date="2018" name="Nat. Ecol. Evol.">
        <title>Pezizomycetes genomes reveal the molecular basis of ectomycorrhizal truffle lifestyle.</title>
        <authorList>
            <person name="Murat C."/>
            <person name="Payen T."/>
            <person name="Noel B."/>
            <person name="Kuo A."/>
            <person name="Morin E."/>
            <person name="Chen J."/>
            <person name="Kohler A."/>
            <person name="Krizsan K."/>
            <person name="Balestrini R."/>
            <person name="Da Silva C."/>
            <person name="Montanini B."/>
            <person name="Hainaut M."/>
            <person name="Levati E."/>
            <person name="Barry K.W."/>
            <person name="Belfiori B."/>
            <person name="Cichocki N."/>
            <person name="Clum A."/>
            <person name="Dockter R.B."/>
            <person name="Fauchery L."/>
            <person name="Guy J."/>
            <person name="Iotti M."/>
            <person name="Le Tacon F."/>
            <person name="Lindquist E.A."/>
            <person name="Lipzen A."/>
            <person name="Malagnac F."/>
            <person name="Mello A."/>
            <person name="Molinier V."/>
            <person name="Miyauchi S."/>
            <person name="Poulain J."/>
            <person name="Riccioni C."/>
            <person name="Rubini A."/>
            <person name="Sitrit Y."/>
            <person name="Splivallo R."/>
            <person name="Traeger S."/>
            <person name="Wang M."/>
            <person name="Zifcakova L."/>
            <person name="Wipf D."/>
            <person name="Zambonelli A."/>
            <person name="Paolocci F."/>
            <person name="Nowrousian M."/>
            <person name="Ottonello S."/>
            <person name="Baldrian P."/>
            <person name="Spatafora J.W."/>
            <person name="Henrissat B."/>
            <person name="Nagy L.G."/>
            <person name="Aury J.M."/>
            <person name="Wincker P."/>
            <person name="Grigoriev I.V."/>
            <person name="Bonfante P."/>
            <person name="Martin F.M."/>
        </authorList>
    </citation>
    <scope>NUCLEOTIDE SEQUENCE [LARGE SCALE GENOMIC DNA]</scope>
    <source>
        <strain evidence="10 11">120613-1</strain>
    </source>
</reference>
<dbReference type="GO" id="GO:0000400">
    <property type="term" value="F:four-way junction DNA binding"/>
    <property type="evidence" value="ECO:0007669"/>
    <property type="project" value="TreeGrafter"/>
</dbReference>
<dbReference type="GO" id="GO:0033063">
    <property type="term" value="C:Rad51B-Rad51C-Rad51D-XRCC2 complex"/>
    <property type="evidence" value="ECO:0007669"/>
    <property type="project" value="TreeGrafter"/>
</dbReference>
<keyword evidence="3" id="KW-0227">DNA damage</keyword>
<keyword evidence="6" id="KW-0539">Nucleus</keyword>
<evidence type="ECO:0000313" key="11">
    <source>
        <dbReference type="Proteomes" id="UP000276215"/>
    </source>
</evidence>
<keyword evidence="4" id="KW-0067">ATP-binding</keyword>
<feature type="region of interest" description="Disordered" evidence="8">
    <location>
        <begin position="313"/>
        <end position="396"/>
    </location>
</feature>
<dbReference type="Gene3D" id="3.40.50.300">
    <property type="entry name" value="P-loop containing nucleotide triphosphate hydrolases"/>
    <property type="match status" value="1"/>
</dbReference>
<dbReference type="Pfam" id="PF08423">
    <property type="entry name" value="Rad51"/>
    <property type="match status" value="1"/>
</dbReference>
<comment type="subcellular location">
    <subcellularLocation>
        <location evidence="1">Nucleus</location>
    </subcellularLocation>
</comment>
<feature type="compositionally biased region" description="Polar residues" evidence="8">
    <location>
        <begin position="374"/>
        <end position="383"/>
    </location>
</feature>
<dbReference type="GO" id="GO:0005657">
    <property type="term" value="C:replication fork"/>
    <property type="evidence" value="ECO:0007669"/>
    <property type="project" value="TreeGrafter"/>
</dbReference>
<evidence type="ECO:0000256" key="8">
    <source>
        <dbReference type="SAM" id="MobiDB-lite"/>
    </source>
</evidence>
<evidence type="ECO:0000313" key="10">
    <source>
        <dbReference type="EMBL" id="RPA90082.1"/>
    </source>
</evidence>
<dbReference type="SUPFAM" id="SSF52540">
    <property type="entry name" value="P-loop containing nucleoside triphosphate hydrolases"/>
    <property type="match status" value="1"/>
</dbReference>
<dbReference type="InterPro" id="IPR013632">
    <property type="entry name" value="Rad51_C"/>
</dbReference>
<organism evidence="10 11">
    <name type="scientific">Choiromyces venosus 120613-1</name>
    <dbReference type="NCBI Taxonomy" id="1336337"/>
    <lineage>
        <taxon>Eukaryota</taxon>
        <taxon>Fungi</taxon>
        <taxon>Dikarya</taxon>
        <taxon>Ascomycota</taxon>
        <taxon>Pezizomycotina</taxon>
        <taxon>Pezizomycetes</taxon>
        <taxon>Pezizales</taxon>
        <taxon>Tuberaceae</taxon>
        <taxon>Choiromyces</taxon>
    </lineage>
</organism>
<keyword evidence="5" id="KW-0234">DNA repair</keyword>
<dbReference type="EMBL" id="ML120542">
    <property type="protein sequence ID" value="RPA90082.1"/>
    <property type="molecule type" value="Genomic_DNA"/>
</dbReference>
<protein>
    <recommendedName>
        <fullName evidence="7">DNA repair protein RAD51 homolog 3</fullName>
    </recommendedName>
</protein>
<accession>A0A3N4IV57</accession>
<evidence type="ECO:0000256" key="4">
    <source>
        <dbReference type="ARBA" id="ARBA00022840"/>
    </source>
</evidence>
<evidence type="ECO:0000256" key="2">
    <source>
        <dbReference type="ARBA" id="ARBA00022741"/>
    </source>
</evidence>